<proteinExistence type="predicted"/>
<comment type="caution">
    <text evidence="2">The sequence shown here is derived from an EMBL/GenBank/DDBJ whole genome shotgun (WGS) entry which is preliminary data.</text>
</comment>
<dbReference type="RefSeq" id="WP_344302493.1">
    <property type="nucleotide sequence ID" value="NZ_BAAAQQ010000002.1"/>
</dbReference>
<dbReference type="Proteomes" id="UP001500575">
    <property type="component" value="Unassembled WGS sequence"/>
</dbReference>
<keyword evidence="1" id="KW-1133">Transmembrane helix</keyword>
<protein>
    <submittedName>
        <fullName evidence="2">DUF3093 domain-containing protein</fullName>
    </submittedName>
</protein>
<feature type="transmembrane region" description="Helical" evidence="1">
    <location>
        <begin position="36"/>
        <end position="55"/>
    </location>
</feature>
<keyword evidence="1" id="KW-0472">Membrane</keyword>
<accession>A0ABN2XUI7</accession>
<keyword evidence="3" id="KW-1185">Reference proteome</keyword>
<dbReference type="InterPro" id="IPR021443">
    <property type="entry name" value="DUF3093"/>
</dbReference>
<gene>
    <name evidence="2" type="ORF">GCM10009843_09510</name>
</gene>
<keyword evidence="1" id="KW-0812">Transmembrane</keyword>
<evidence type="ECO:0000313" key="3">
    <source>
        <dbReference type="Proteomes" id="UP001500575"/>
    </source>
</evidence>
<name>A0ABN2XUI7_9ACTN</name>
<feature type="transmembrane region" description="Helical" evidence="1">
    <location>
        <begin position="12"/>
        <end position="30"/>
    </location>
</feature>
<organism evidence="2 3">
    <name type="scientific">Nocardioides bigeumensis</name>
    <dbReference type="NCBI Taxonomy" id="433657"/>
    <lineage>
        <taxon>Bacteria</taxon>
        <taxon>Bacillati</taxon>
        <taxon>Actinomycetota</taxon>
        <taxon>Actinomycetes</taxon>
        <taxon>Propionibacteriales</taxon>
        <taxon>Nocardioidaceae</taxon>
        <taxon>Nocardioides</taxon>
    </lineage>
</organism>
<dbReference type="EMBL" id="BAAAQQ010000002">
    <property type="protein sequence ID" value="GAA2118000.1"/>
    <property type="molecule type" value="Genomic_DNA"/>
</dbReference>
<reference evidence="2 3" key="1">
    <citation type="journal article" date="2019" name="Int. J. Syst. Evol. Microbiol.">
        <title>The Global Catalogue of Microorganisms (GCM) 10K type strain sequencing project: providing services to taxonomists for standard genome sequencing and annotation.</title>
        <authorList>
            <consortium name="The Broad Institute Genomics Platform"/>
            <consortium name="The Broad Institute Genome Sequencing Center for Infectious Disease"/>
            <person name="Wu L."/>
            <person name="Ma J."/>
        </authorList>
    </citation>
    <scope>NUCLEOTIDE SEQUENCE [LARGE SCALE GENOMIC DNA]</scope>
    <source>
        <strain evidence="2 3">JCM 16021</strain>
    </source>
</reference>
<evidence type="ECO:0000256" key="1">
    <source>
        <dbReference type="SAM" id="Phobius"/>
    </source>
</evidence>
<evidence type="ECO:0000313" key="2">
    <source>
        <dbReference type="EMBL" id="GAA2118000.1"/>
    </source>
</evidence>
<sequence>MEYDERLSVPLRWWVQGIMLVATFWLAVIVALPLAAAWTVTGAAGALVLAGLWAYGAQRLQVGDGVFRAGPARISVVHLGAAEALDAESTRRVAGRDADARAYLLLRPYLKRGVRVEITDPADPTPYWLVGTRRPDALVQALEAVSHEPADPRR</sequence>
<dbReference type="Pfam" id="PF11292">
    <property type="entry name" value="DUF3093"/>
    <property type="match status" value="1"/>
</dbReference>